<accession>S2KB36</accession>
<dbReference type="AlphaFoldDB" id="S2KB36"/>
<organism evidence="1 2">
    <name type="scientific">Mucor circinelloides f. circinelloides (strain 1006PhL)</name>
    <name type="common">Mucormycosis agent</name>
    <name type="synonym">Calyptromyces circinelloides</name>
    <dbReference type="NCBI Taxonomy" id="1220926"/>
    <lineage>
        <taxon>Eukaryota</taxon>
        <taxon>Fungi</taxon>
        <taxon>Fungi incertae sedis</taxon>
        <taxon>Mucoromycota</taxon>
        <taxon>Mucoromycotina</taxon>
        <taxon>Mucoromycetes</taxon>
        <taxon>Mucorales</taxon>
        <taxon>Mucorineae</taxon>
        <taxon>Mucoraceae</taxon>
        <taxon>Mucor</taxon>
    </lineage>
</organism>
<reference evidence="2" key="1">
    <citation type="submission" date="2013-05" db="EMBL/GenBank/DDBJ databases">
        <title>The Genome sequence of Mucor circinelloides f. circinelloides 1006PhL.</title>
        <authorList>
            <consortium name="The Broad Institute Genomics Platform"/>
            <person name="Cuomo C."/>
            <person name="Earl A."/>
            <person name="Findley K."/>
            <person name="Lee S.C."/>
            <person name="Walker B."/>
            <person name="Young S."/>
            <person name="Zeng Q."/>
            <person name="Gargeya S."/>
            <person name="Fitzgerald M."/>
            <person name="Haas B."/>
            <person name="Abouelleil A."/>
            <person name="Allen A.W."/>
            <person name="Alvarado L."/>
            <person name="Arachchi H.M."/>
            <person name="Berlin A.M."/>
            <person name="Chapman S.B."/>
            <person name="Gainer-Dewar J."/>
            <person name="Goldberg J."/>
            <person name="Griggs A."/>
            <person name="Gujja S."/>
            <person name="Hansen M."/>
            <person name="Howarth C."/>
            <person name="Imamovic A."/>
            <person name="Ireland A."/>
            <person name="Larimer J."/>
            <person name="McCowan C."/>
            <person name="Murphy C."/>
            <person name="Pearson M."/>
            <person name="Poon T.W."/>
            <person name="Priest M."/>
            <person name="Roberts A."/>
            <person name="Saif S."/>
            <person name="Shea T."/>
            <person name="Sisk P."/>
            <person name="Sykes S."/>
            <person name="Wortman J."/>
            <person name="Nusbaum C."/>
            <person name="Birren B."/>
        </authorList>
    </citation>
    <scope>NUCLEOTIDE SEQUENCE [LARGE SCALE GENOMIC DNA]</scope>
    <source>
        <strain evidence="2">1006PhL</strain>
    </source>
</reference>
<dbReference type="InParanoid" id="S2KB36"/>
<evidence type="ECO:0000313" key="2">
    <source>
        <dbReference type="Proteomes" id="UP000014254"/>
    </source>
</evidence>
<name>S2KB36_MUCC1</name>
<evidence type="ECO:0000313" key="1">
    <source>
        <dbReference type="EMBL" id="EPB89515.1"/>
    </source>
</evidence>
<dbReference type="EMBL" id="KE123933">
    <property type="protein sequence ID" value="EPB89515.1"/>
    <property type="molecule type" value="Genomic_DNA"/>
</dbReference>
<keyword evidence="2" id="KW-1185">Reference proteome</keyword>
<dbReference type="Proteomes" id="UP000014254">
    <property type="component" value="Unassembled WGS sequence"/>
</dbReference>
<dbReference type="VEuPathDB" id="FungiDB:HMPREF1544_03598"/>
<sequence length="65" mass="7358">MLSSTLPVSANLVKVFSNYWQDQVDSQLAAATVVGRFILLRAYHPDATRPDPILYFVLQEHILDL</sequence>
<proteinExistence type="predicted"/>
<gene>
    <name evidence="1" type="ORF">HMPREF1544_03598</name>
</gene>
<protein>
    <submittedName>
        <fullName evidence="1">Uncharacterized protein</fullName>
    </submittedName>
</protein>